<dbReference type="PATRIC" id="fig|1514904.3.peg.2973"/>
<sequence length="1046" mass="115328">MEKHIEPRVYTIEPGQPFLATLAKALCEGDLVPGFSYDGDPLSLSKVTIYVPTRRAARELRSAFLDQLGARSVLLPAIKQLGEFDEDEALFSGHADGALSLAPPIDSLHRQLLLGGLIADWNKHLTEALRNLYPNEDILTPASTSDAFWMAQALAELLDQLQTEDLDFHSIDAAAAELDLPGWWNVTHAFLQIIASEWPQKLEELRRIDPAIHRNMMLRGEATRLTSKQPVDPVIVAGSTGTIPATADLIAAIAKLPAGAVVLPGYDLNMSAETKAALEDADDLASAIGHPQYGMHHLVLKMGAQGLVSKIGSDSTSDLAERQKWIGAALEPAPRTATWLDTRKNLADSAFANVEILVAENERQEAAAIAAALRDAIADPAVNAALVTPHRTLARRVVTELERYGIEADDSGGHAFDTTPHGSLLGFVFKCVFDAGDPADLLALLKNPLVRLGLKSDDYQKSVNRLEQMVLRGGVGRFDCGTFEAFSKAQIAARNKEGAYAPAWLRRLEEDQRAQIEADIVSFAARIEAAYAPLCALVERGDDVALETMLAATITVLETLTKDEEGNHQALYAGEAGTMLRKLLTSFFGSELEMKFSPEQWPEIVRAVTSSMSVKPVANGHPRVSIWGTLEARLQTVDFLVMGGLNETVWPQQTSNDAFLTRGMKLRMKMQPPERRIGLSAHDFYMGMGQKRVLLTRALRMDNAPTVASRWLQRLETLAGEDAVEEMHKRGQFYADIVQALEKTDDINLEARPEPKPPVHARPKYFSVTEIERLRRDPYAIYAKRILGLQPLEELVREPDAATRGTLFHAILEESTKANINYTKPDAIDKLREIADRIFAEFSLPPDVEVLWRTRFDAAIPEIVNWERTRDEEGVKRHAELKSDRLSVDSTGVTLRGIADRLDVNKDGTVDIIDFKTGGVPSVDQVHAMLAPQMPLEAALLKRGAFKQLDKTDAAALLYVTLGAKGDVKRNDVRGSGNKRKEADLLADKAWEKLVQLLSFFADEENGYISRAIPAKQHDYSGEYDHLARVLEWSAGTDNENGSESI</sequence>
<dbReference type="Proteomes" id="UP000038011">
    <property type="component" value="Unassembled WGS sequence"/>
</dbReference>
<dbReference type="Pfam" id="PF12705">
    <property type="entry name" value="PDDEXK_1"/>
    <property type="match status" value="1"/>
</dbReference>
<protein>
    <recommendedName>
        <fullName evidence="1">PD-(D/E)XK endonuclease-like domain-containing protein</fullName>
    </recommendedName>
</protein>
<dbReference type="InterPro" id="IPR014153">
    <property type="entry name" value="Ds_break_AddB"/>
</dbReference>
<name>A0A0N0E8C9_9HYPH</name>
<dbReference type="PROSITE" id="PS00018">
    <property type="entry name" value="EF_HAND_1"/>
    <property type="match status" value="1"/>
</dbReference>
<dbReference type="InterPro" id="IPR018247">
    <property type="entry name" value="EF_Hand_1_Ca_BS"/>
</dbReference>
<dbReference type="NCBIfam" id="TIGR02786">
    <property type="entry name" value="addB_alphas"/>
    <property type="match status" value="1"/>
</dbReference>
<accession>A0A0N0E8C9</accession>
<keyword evidence="3" id="KW-1185">Reference proteome</keyword>
<dbReference type="Gene3D" id="3.90.320.10">
    <property type="match status" value="1"/>
</dbReference>
<dbReference type="SUPFAM" id="SSF52980">
    <property type="entry name" value="Restriction endonuclease-like"/>
    <property type="match status" value="1"/>
</dbReference>
<dbReference type="EMBL" id="JXMU01000005">
    <property type="protein sequence ID" value="KPB02102.1"/>
    <property type="molecule type" value="Genomic_DNA"/>
</dbReference>
<evidence type="ECO:0000313" key="3">
    <source>
        <dbReference type="Proteomes" id="UP000038011"/>
    </source>
</evidence>
<dbReference type="InterPro" id="IPR011604">
    <property type="entry name" value="PDDEXK-like_dom_sf"/>
</dbReference>
<evidence type="ECO:0000259" key="1">
    <source>
        <dbReference type="Pfam" id="PF12705"/>
    </source>
</evidence>
<dbReference type="SUPFAM" id="SSF52540">
    <property type="entry name" value="P-loop containing nucleoside triphosphate hydrolases"/>
    <property type="match status" value="1"/>
</dbReference>
<dbReference type="OrthoDB" id="9780606at2"/>
<dbReference type="RefSeq" id="WP_053998231.1">
    <property type="nucleotide sequence ID" value="NZ_JXMU01000005.1"/>
</dbReference>
<dbReference type="InterPro" id="IPR011335">
    <property type="entry name" value="Restrct_endonuc-II-like"/>
</dbReference>
<dbReference type="AlphaFoldDB" id="A0A0N0E8C9"/>
<proteinExistence type="predicted"/>
<comment type="caution">
    <text evidence="2">The sequence shown here is derived from an EMBL/GenBank/DDBJ whole genome shotgun (WGS) entry which is preliminary data.</text>
</comment>
<organism evidence="2 3">
    <name type="scientific">Ahrensia marina</name>
    <dbReference type="NCBI Taxonomy" id="1514904"/>
    <lineage>
        <taxon>Bacteria</taxon>
        <taxon>Pseudomonadati</taxon>
        <taxon>Pseudomonadota</taxon>
        <taxon>Alphaproteobacteria</taxon>
        <taxon>Hyphomicrobiales</taxon>
        <taxon>Ahrensiaceae</taxon>
        <taxon>Ahrensia</taxon>
    </lineage>
</organism>
<dbReference type="InterPro" id="IPR027417">
    <property type="entry name" value="P-loop_NTPase"/>
</dbReference>
<dbReference type="STRING" id="1514904.SU32_04910"/>
<feature type="domain" description="PD-(D/E)XK endonuclease-like" evidence="1">
    <location>
        <begin position="766"/>
        <end position="997"/>
    </location>
</feature>
<reference evidence="2 3" key="1">
    <citation type="submission" date="2015-01" db="EMBL/GenBank/DDBJ databases">
        <title>Ahrensia donghaiensis sp. nov., a novel dimethylsulphoniopropionate-cleavage bacterium isolated from seawater and emended descriptions of the genus Ahrensia and Ahrensia kielensis.</title>
        <authorList>
            <person name="Liu J."/>
        </authorList>
    </citation>
    <scope>NUCLEOTIDE SEQUENCE [LARGE SCALE GENOMIC DNA]</scope>
    <source>
        <strain evidence="2 3">LZD062</strain>
    </source>
</reference>
<evidence type="ECO:0000313" key="2">
    <source>
        <dbReference type="EMBL" id="KPB02102.1"/>
    </source>
</evidence>
<gene>
    <name evidence="2" type="ORF">SU32_04910</name>
</gene>
<dbReference type="InterPro" id="IPR038726">
    <property type="entry name" value="PDDEXK_AddAB-type"/>
</dbReference>